<protein>
    <submittedName>
        <fullName evidence="3">Isochorismatase</fullName>
    </submittedName>
</protein>
<sequence length="209" mass="22408">MNESLQQNYKGVFDGRLGFGKKPAVLVVDFIRAYTTPGSPLFAGPVCDAVMQTVEVLAAARAKGVLVVYTQVLYNPNGLDGGIFVQKVPVLRRMVAGEPLAEIVPELAPHPQDVVIVKQYASAFFGTSLASLLTAQGVDTVILTGCSTSGCVRATAVDGMQYGFRVMVPRECVGDRRPEPHEANLFDINSKYGDVVSKEEVLTYLAGLP</sequence>
<dbReference type="Gene3D" id="3.40.50.850">
    <property type="entry name" value="Isochorismatase-like"/>
    <property type="match status" value="1"/>
</dbReference>
<evidence type="ECO:0000313" key="3">
    <source>
        <dbReference type="EMBL" id="PJF48865.1"/>
    </source>
</evidence>
<dbReference type="PANTHER" id="PTHR43540:SF1">
    <property type="entry name" value="ISOCHORISMATASE HYDROLASE"/>
    <property type="match status" value="1"/>
</dbReference>
<comment type="caution">
    <text evidence="3">The sequence shown here is derived from an EMBL/GenBank/DDBJ whole genome shotgun (WGS) entry which is preliminary data.</text>
</comment>
<dbReference type="Proteomes" id="UP000230790">
    <property type="component" value="Unassembled WGS sequence"/>
</dbReference>
<dbReference type="EMBL" id="PGTN01000005">
    <property type="protein sequence ID" value="PJF48865.1"/>
    <property type="molecule type" value="Genomic_DNA"/>
</dbReference>
<name>A0A2M8QGB8_9CHLR</name>
<dbReference type="GO" id="GO:0016787">
    <property type="term" value="F:hydrolase activity"/>
    <property type="evidence" value="ECO:0007669"/>
    <property type="project" value="UniProtKB-KW"/>
</dbReference>
<reference evidence="3 4" key="1">
    <citation type="submission" date="2017-11" db="EMBL/GenBank/DDBJ databases">
        <title>Evolution of Phototrophy in the Chloroflexi Phylum Driven by Horizontal Gene Transfer.</title>
        <authorList>
            <person name="Ward L.M."/>
            <person name="Hemp J."/>
            <person name="Shih P.M."/>
            <person name="Mcglynn S.E."/>
            <person name="Fischer W."/>
        </authorList>
    </citation>
    <scope>NUCLEOTIDE SEQUENCE [LARGE SCALE GENOMIC DNA]</scope>
    <source>
        <strain evidence="3">JP3_7</strain>
    </source>
</reference>
<evidence type="ECO:0000259" key="2">
    <source>
        <dbReference type="Pfam" id="PF00857"/>
    </source>
</evidence>
<accession>A0A2M8QGB8</accession>
<evidence type="ECO:0000313" key="4">
    <source>
        <dbReference type="Proteomes" id="UP000230790"/>
    </source>
</evidence>
<dbReference type="CDD" id="cd01015">
    <property type="entry name" value="CSHase"/>
    <property type="match status" value="1"/>
</dbReference>
<proteinExistence type="predicted"/>
<dbReference type="InterPro" id="IPR050272">
    <property type="entry name" value="Isochorismatase-like_hydrls"/>
</dbReference>
<evidence type="ECO:0000256" key="1">
    <source>
        <dbReference type="ARBA" id="ARBA00022801"/>
    </source>
</evidence>
<dbReference type="InterPro" id="IPR000868">
    <property type="entry name" value="Isochorismatase-like_dom"/>
</dbReference>
<dbReference type="Pfam" id="PF00857">
    <property type="entry name" value="Isochorismatase"/>
    <property type="match status" value="1"/>
</dbReference>
<feature type="domain" description="Isochorismatase-like" evidence="2">
    <location>
        <begin position="24"/>
        <end position="199"/>
    </location>
</feature>
<dbReference type="PANTHER" id="PTHR43540">
    <property type="entry name" value="PEROXYUREIDOACRYLATE/UREIDOACRYLATE AMIDOHYDROLASE-RELATED"/>
    <property type="match status" value="1"/>
</dbReference>
<dbReference type="AlphaFoldDB" id="A0A2M8QGB8"/>
<organism evidence="3 4">
    <name type="scientific">Candidatus Thermofonsia Clade 3 bacterium</name>
    <dbReference type="NCBI Taxonomy" id="2364212"/>
    <lineage>
        <taxon>Bacteria</taxon>
        <taxon>Bacillati</taxon>
        <taxon>Chloroflexota</taxon>
        <taxon>Candidatus Thermofontia</taxon>
        <taxon>Candidatus Thermofonsia Clade 3</taxon>
    </lineage>
</organism>
<keyword evidence="1" id="KW-0378">Hydrolase</keyword>
<gene>
    <name evidence="3" type="ORF">CUN48_01560</name>
</gene>
<dbReference type="InterPro" id="IPR036380">
    <property type="entry name" value="Isochorismatase-like_sf"/>
</dbReference>
<dbReference type="SUPFAM" id="SSF52499">
    <property type="entry name" value="Isochorismatase-like hydrolases"/>
    <property type="match status" value="1"/>
</dbReference>